<sequence>MFCSWYSVTFYSMLFCNTCESYEIILSFIKIRLTATSVCGCKLLVMISSAYRLFISRHAVVIGVTTGLNSVSSQFSWMTISSVAAASWSLSCSVCTFTTVPKGFTTLATAGFICTITQRPPGQKEPMAGYFDFFYTGCSCFVRGKPAALEY</sequence>
<evidence type="ECO:0000313" key="1">
    <source>
        <dbReference type="EMBL" id="CAH1958851.1"/>
    </source>
</evidence>
<protein>
    <submittedName>
        <fullName evidence="1">Uncharacterized protein</fullName>
    </submittedName>
</protein>
<gene>
    <name evidence="1" type="ORF">ACAOBT_LOCUS2882</name>
</gene>
<accession>A0A9P0JRI8</accession>
<proteinExistence type="predicted"/>
<organism evidence="1 2">
    <name type="scientific">Acanthoscelides obtectus</name>
    <name type="common">Bean weevil</name>
    <name type="synonym">Bruchus obtectus</name>
    <dbReference type="NCBI Taxonomy" id="200917"/>
    <lineage>
        <taxon>Eukaryota</taxon>
        <taxon>Metazoa</taxon>
        <taxon>Ecdysozoa</taxon>
        <taxon>Arthropoda</taxon>
        <taxon>Hexapoda</taxon>
        <taxon>Insecta</taxon>
        <taxon>Pterygota</taxon>
        <taxon>Neoptera</taxon>
        <taxon>Endopterygota</taxon>
        <taxon>Coleoptera</taxon>
        <taxon>Polyphaga</taxon>
        <taxon>Cucujiformia</taxon>
        <taxon>Chrysomeloidea</taxon>
        <taxon>Chrysomelidae</taxon>
        <taxon>Bruchinae</taxon>
        <taxon>Bruchini</taxon>
        <taxon>Acanthoscelides</taxon>
    </lineage>
</organism>
<name>A0A9P0JRI8_ACAOB</name>
<evidence type="ECO:0000313" key="2">
    <source>
        <dbReference type="Proteomes" id="UP001152888"/>
    </source>
</evidence>
<dbReference type="AlphaFoldDB" id="A0A9P0JRI8"/>
<dbReference type="Proteomes" id="UP001152888">
    <property type="component" value="Unassembled WGS sequence"/>
</dbReference>
<keyword evidence="2" id="KW-1185">Reference proteome</keyword>
<reference evidence="1" key="1">
    <citation type="submission" date="2022-03" db="EMBL/GenBank/DDBJ databases">
        <authorList>
            <person name="Sayadi A."/>
        </authorList>
    </citation>
    <scope>NUCLEOTIDE SEQUENCE</scope>
</reference>
<comment type="caution">
    <text evidence="1">The sequence shown here is derived from an EMBL/GenBank/DDBJ whole genome shotgun (WGS) entry which is preliminary data.</text>
</comment>
<dbReference type="EMBL" id="CAKOFQ010006679">
    <property type="protein sequence ID" value="CAH1958851.1"/>
    <property type="molecule type" value="Genomic_DNA"/>
</dbReference>